<dbReference type="OrthoDB" id="6132182at2759"/>
<dbReference type="SUPFAM" id="SSF48056">
    <property type="entry name" value="Di-copper centre-containing domain"/>
    <property type="match status" value="1"/>
</dbReference>
<evidence type="ECO:0000259" key="5">
    <source>
        <dbReference type="PROSITE" id="PS00498"/>
    </source>
</evidence>
<keyword evidence="3" id="KW-0732">Signal</keyword>
<keyword evidence="7" id="KW-1185">Reference proteome</keyword>
<dbReference type="PRINTS" id="PR00092">
    <property type="entry name" value="TYROSINASE"/>
</dbReference>
<dbReference type="InterPro" id="IPR002227">
    <property type="entry name" value="Tyrosinase_Cu-bd"/>
</dbReference>
<dbReference type="InterPro" id="IPR050316">
    <property type="entry name" value="Tyrosinase/Hemocyanin"/>
</dbReference>
<dbReference type="PROSITE" id="PS00498">
    <property type="entry name" value="TYROSINASE_2"/>
    <property type="match status" value="1"/>
</dbReference>
<organism evidence="6 7">
    <name type="scientific">Clathrospora elynae</name>
    <dbReference type="NCBI Taxonomy" id="706981"/>
    <lineage>
        <taxon>Eukaryota</taxon>
        <taxon>Fungi</taxon>
        <taxon>Dikarya</taxon>
        <taxon>Ascomycota</taxon>
        <taxon>Pezizomycotina</taxon>
        <taxon>Dothideomycetes</taxon>
        <taxon>Pleosporomycetidae</taxon>
        <taxon>Pleosporales</taxon>
        <taxon>Diademaceae</taxon>
        <taxon>Clathrospora</taxon>
    </lineage>
</organism>
<evidence type="ECO:0000256" key="3">
    <source>
        <dbReference type="SAM" id="SignalP"/>
    </source>
</evidence>
<dbReference type="GO" id="GO:0016491">
    <property type="term" value="F:oxidoreductase activity"/>
    <property type="evidence" value="ECO:0007669"/>
    <property type="project" value="UniProtKB-KW"/>
</dbReference>
<proteinExistence type="predicted"/>
<dbReference type="PANTHER" id="PTHR11474">
    <property type="entry name" value="TYROSINASE FAMILY MEMBER"/>
    <property type="match status" value="1"/>
</dbReference>
<dbReference type="Gene3D" id="1.10.1280.10">
    <property type="entry name" value="Di-copper center containing domain from catechol oxidase"/>
    <property type="match status" value="1"/>
</dbReference>
<dbReference type="Proteomes" id="UP000800038">
    <property type="component" value="Unassembled WGS sequence"/>
</dbReference>
<dbReference type="EMBL" id="ML976115">
    <property type="protein sequence ID" value="KAF1938081.1"/>
    <property type="molecule type" value="Genomic_DNA"/>
</dbReference>
<dbReference type="PANTHER" id="PTHR11474:SF125">
    <property type="entry name" value="N-ACETYL-6-HYDROXYTRYPTOPHAN OXIDASE IVOB-RELATED"/>
    <property type="match status" value="1"/>
</dbReference>
<feature type="signal peptide" evidence="3">
    <location>
        <begin position="1"/>
        <end position="27"/>
    </location>
</feature>
<keyword evidence="2" id="KW-0560">Oxidoreductase</keyword>
<evidence type="ECO:0000259" key="4">
    <source>
        <dbReference type="PROSITE" id="PS00497"/>
    </source>
</evidence>
<sequence length="374" mass="40818">MAGFFLRALYALLASLSLLNILCAADAVSDLQNKGRAAVNAAIAKSRTCTKDKVRVRREWGDITTAEKKAYIAAVQCITKAPSKLNQTEYPGAKTRFDDFVVIHMKNTLKIHLTGSFLSWHRYFTFAYENALRVECGFNGTQPYWDWGRWAASPETSPIFDGSDTSMSGQGEKVAHNSSGIRPAGNGGGCIASGPFKGMQVNLGPLAALGDTNPPKNPRSDGYGYNPRCIKRDISNYLTLRSATTAIIAALITSSKTIGPFQDTMQLYQNQTGVHGAGHFTVSGDPGSDFYTSPGDPYFYLHHGMIDRTWYIWQTQDFANRQQVIAGGTLMLGGGPAQSLEDNIDLEVLNVDGKVHKIKELVSTVAGPFCYVYE</sequence>
<feature type="chain" id="PRO_5025431744" evidence="3">
    <location>
        <begin position="28"/>
        <end position="374"/>
    </location>
</feature>
<keyword evidence="1" id="KW-0479">Metal-binding</keyword>
<dbReference type="InterPro" id="IPR008922">
    <property type="entry name" value="Di-copper_centre_dom_sf"/>
</dbReference>
<accession>A0A6A5SBT6</accession>
<dbReference type="GO" id="GO:0046872">
    <property type="term" value="F:metal ion binding"/>
    <property type="evidence" value="ECO:0007669"/>
    <property type="project" value="UniProtKB-KW"/>
</dbReference>
<evidence type="ECO:0000256" key="1">
    <source>
        <dbReference type="ARBA" id="ARBA00022723"/>
    </source>
</evidence>
<evidence type="ECO:0000313" key="7">
    <source>
        <dbReference type="Proteomes" id="UP000800038"/>
    </source>
</evidence>
<dbReference type="PROSITE" id="PS00497">
    <property type="entry name" value="TYROSINASE_1"/>
    <property type="match status" value="1"/>
</dbReference>
<protein>
    <submittedName>
        <fullName evidence="6">Di-copper centre-containing protein</fullName>
    </submittedName>
</protein>
<evidence type="ECO:0000256" key="2">
    <source>
        <dbReference type="ARBA" id="ARBA00023002"/>
    </source>
</evidence>
<dbReference type="Pfam" id="PF00264">
    <property type="entry name" value="Tyrosinase"/>
    <property type="match status" value="1"/>
</dbReference>
<dbReference type="AlphaFoldDB" id="A0A6A5SBT6"/>
<feature type="domain" description="Tyrosinase copper-binding" evidence="4">
    <location>
        <begin position="112"/>
        <end position="129"/>
    </location>
</feature>
<name>A0A6A5SBT6_9PLEO</name>
<evidence type="ECO:0000313" key="6">
    <source>
        <dbReference type="EMBL" id="KAF1938081.1"/>
    </source>
</evidence>
<feature type="domain" description="Tyrosinase copper-binding" evidence="5">
    <location>
        <begin position="296"/>
        <end position="307"/>
    </location>
</feature>
<reference evidence="6" key="1">
    <citation type="journal article" date="2020" name="Stud. Mycol.">
        <title>101 Dothideomycetes genomes: a test case for predicting lifestyles and emergence of pathogens.</title>
        <authorList>
            <person name="Haridas S."/>
            <person name="Albert R."/>
            <person name="Binder M."/>
            <person name="Bloem J."/>
            <person name="Labutti K."/>
            <person name="Salamov A."/>
            <person name="Andreopoulos B."/>
            <person name="Baker S."/>
            <person name="Barry K."/>
            <person name="Bills G."/>
            <person name="Bluhm B."/>
            <person name="Cannon C."/>
            <person name="Castanera R."/>
            <person name="Culley D."/>
            <person name="Daum C."/>
            <person name="Ezra D."/>
            <person name="Gonzalez J."/>
            <person name="Henrissat B."/>
            <person name="Kuo A."/>
            <person name="Liang C."/>
            <person name="Lipzen A."/>
            <person name="Lutzoni F."/>
            <person name="Magnuson J."/>
            <person name="Mondo S."/>
            <person name="Nolan M."/>
            <person name="Ohm R."/>
            <person name="Pangilinan J."/>
            <person name="Park H.-J."/>
            <person name="Ramirez L."/>
            <person name="Alfaro M."/>
            <person name="Sun H."/>
            <person name="Tritt A."/>
            <person name="Yoshinaga Y."/>
            <person name="Zwiers L.-H."/>
            <person name="Turgeon B."/>
            <person name="Goodwin S."/>
            <person name="Spatafora J."/>
            <person name="Crous P."/>
            <person name="Grigoriev I."/>
        </authorList>
    </citation>
    <scope>NUCLEOTIDE SEQUENCE</scope>
    <source>
        <strain evidence="6">CBS 161.51</strain>
    </source>
</reference>
<gene>
    <name evidence="6" type="ORF">EJ02DRAFT_458162</name>
</gene>